<evidence type="ECO:0000256" key="6">
    <source>
        <dbReference type="SAM" id="MobiDB-lite"/>
    </source>
</evidence>
<keyword evidence="4" id="KW-0548">Nucleotidyltransferase</keyword>
<dbReference type="EC" id="2.7.7.6" evidence="1"/>
<dbReference type="InParanoid" id="A0A2K1IWL6"/>
<reference evidence="7 9" key="2">
    <citation type="journal article" date="2018" name="Plant J.">
        <title>The Physcomitrella patens chromosome-scale assembly reveals moss genome structure and evolution.</title>
        <authorList>
            <person name="Lang D."/>
            <person name="Ullrich K.K."/>
            <person name="Murat F."/>
            <person name="Fuchs J."/>
            <person name="Jenkins J."/>
            <person name="Haas F.B."/>
            <person name="Piednoel M."/>
            <person name="Gundlach H."/>
            <person name="Van Bel M."/>
            <person name="Meyberg R."/>
            <person name="Vives C."/>
            <person name="Morata J."/>
            <person name="Symeonidi A."/>
            <person name="Hiss M."/>
            <person name="Muchero W."/>
            <person name="Kamisugi Y."/>
            <person name="Saleh O."/>
            <person name="Blanc G."/>
            <person name="Decker E.L."/>
            <person name="van Gessel N."/>
            <person name="Grimwood J."/>
            <person name="Hayes R.D."/>
            <person name="Graham S.W."/>
            <person name="Gunter L.E."/>
            <person name="McDaniel S.F."/>
            <person name="Hoernstein S.N.W."/>
            <person name="Larsson A."/>
            <person name="Li F.W."/>
            <person name="Perroud P.F."/>
            <person name="Phillips J."/>
            <person name="Ranjan P."/>
            <person name="Rokshar D.S."/>
            <person name="Rothfels C.J."/>
            <person name="Schneider L."/>
            <person name="Shu S."/>
            <person name="Stevenson D.W."/>
            <person name="Thummler F."/>
            <person name="Tillich M."/>
            <person name="Villarreal Aguilar J.C."/>
            <person name="Widiez T."/>
            <person name="Wong G.K."/>
            <person name="Wymore A."/>
            <person name="Zhang Y."/>
            <person name="Zimmer A.D."/>
            <person name="Quatrano R.S."/>
            <person name="Mayer K.F.X."/>
            <person name="Goodstein D."/>
            <person name="Casacuberta J.M."/>
            <person name="Vandepoele K."/>
            <person name="Reski R."/>
            <person name="Cuming A.C."/>
            <person name="Tuskan G.A."/>
            <person name="Maumus F."/>
            <person name="Salse J."/>
            <person name="Schmutz J."/>
            <person name="Rensing S.A."/>
        </authorList>
    </citation>
    <scope>NUCLEOTIDE SEQUENCE [LARGE SCALE GENOMIC DNA]</scope>
    <source>
        <strain evidence="8 9">cv. Gransden 2004</strain>
    </source>
</reference>
<feature type="region of interest" description="Disordered" evidence="6">
    <location>
        <begin position="569"/>
        <end position="659"/>
    </location>
</feature>
<name>A0A2K1IWL6_PHYPA</name>
<dbReference type="PaxDb" id="3218-PP1S208_15V6.1"/>
<keyword evidence="2" id="KW-0240">DNA-directed RNA polymerase</keyword>
<evidence type="ECO:0000256" key="5">
    <source>
        <dbReference type="ARBA" id="ARBA00023163"/>
    </source>
</evidence>
<keyword evidence="3" id="KW-0808">Transferase</keyword>
<feature type="compositionally biased region" description="Polar residues" evidence="6">
    <location>
        <begin position="575"/>
        <end position="591"/>
    </location>
</feature>
<feature type="compositionally biased region" description="Gly residues" evidence="6">
    <location>
        <begin position="596"/>
        <end position="625"/>
    </location>
</feature>
<gene>
    <name evidence="7" type="ORF">PHYPA_023484</name>
</gene>
<evidence type="ECO:0000256" key="4">
    <source>
        <dbReference type="ARBA" id="ARBA00022695"/>
    </source>
</evidence>
<dbReference type="Gramene" id="Pp3c19_90V3.1">
    <property type="protein sequence ID" value="Pp3c19_90V3.1"/>
    <property type="gene ID" value="Pp3c19_90"/>
</dbReference>
<evidence type="ECO:0000313" key="7">
    <source>
        <dbReference type="EMBL" id="PNR33668.1"/>
    </source>
</evidence>
<dbReference type="STRING" id="3218.A0A2K1IWL6"/>
<dbReference type="GO" id="GO:0003899">
    <property type="term" value="F:DNA-directed RNA polymerase activity"/>
    <property type="evidence" value="ECO:0007669"/>
    <property type="project" value="UniProtKB-EC"/>
</dbReference>
<evidence type="ECO:0000313" key="9">
    <source>
        <dbReference type="Proteomes" id="UP000006727"/>
    </source>
</evidence>
<proteinExistence type="predicted"/>
<organism evidence="7">
    <name type="scientific">Physcomitrium patens</name>
    <name type="common">Spreading-leaved earth moss</name>
    <name type="synonym">Physcomitrella patens</name>
    <dbReference type="NCBI Taxonomy" id="3218"/>
    <lineage>
        <taxon>Eukaryota</taxon>
        <taxon>Viridiplantae</taxon>
        <taxon>Streptophyta</taxon>
        <taxon>Embryophyta</taxon>
        <taxon>Bryophyta</taxon>
        <taxon>Bryophytina</taxon>
        <taxon>Bryopsida</taxon>
        <taxon>Funariidae</taxon>
        <taxon>Funariales</taxon>
        <taxon>Funariaceae</taxon>
        <taxon>Physcomitrium</taxon>
    </lineage>
</organism>
<protein>
    <recommendedName>
        <fullName evidence="1">DNA-directed RNA polymerase</fullName>
        <ecNumber evidence="1">2.7.7.6</ecNumber>
    </recommendedName>
</protein>
<evidence type="ECO:0000256" key="2">
    <source>
        <dbReference type="ARBA" id="ARBA00022478"/>
    </source>
</evidence>
<dbReference type="EnsemblPlants" id="Pp3c19_90V3.1">
    <property type="protein sequence ID" value="Pp3c19_90V3.1"/>
    <property type="gene ID" value="Pp3c19_90"/>
</dbReference>
<dbReference type="AlphaFoldDB" id="A0A2K1IWL6"/>
<dbReference type="Proteomes" id="UP000006727">
    <property type="component" value="Chromosome 19"/>
</dbReference>
<reference evidence="7 9" key="1">
    <citation type="journal article" date="2008" name="Science">
        <title>The Physcomitrella genome reveals evolutionary insights into the conquest of land by plants.</title>
        <authorList>
            <person name="Rensing S."/>
            <person name="Lang D."/>
            <person name="Zimmer A."/>
            <person name="Terry A."/>
            <person name="Salamov A."/>
            <person name="Shapiro H."/>
            <person name="Nishiyama T."/>
            <person name="Perroud P.-F."/>
            <person name="Lindquist E."/>
            <person name="Kamisugi Y."/>
            <person name="Tanahashi T."/>
            <person name="Sakakibara K."/>
            <person name="Fujita T."/>
            <person name="Oishi K."/>
            <person name="Shin-I T."/>
            <person name="Kuroki Y."/>
            <person name="Toyoda A."/>
            <person name="Suzuki Y."/>
            <person name="Hashimoto A."/>
            <person name="Yamaguchi K."/>
            <person name="Sugano A."/>
            <person name="Kohara Y."/>
            <person name="Fujiyama A."/>
            <person name="Anterola A."/>
            <person name="Aoki S."/>
            <person name="Ashton N."/>
            <person name="Barbazuk W.B."/>
            <person name="Barker E."/>
            <person name="Bennetzen J."/>
            <person name="Bezanilla M."/>
            <person name="Blankenship R."/>
            <person name="Cho S.H."/>
            <person name="Dutcher S."/>
            <person name="Estelle M."/>
            <person name="Fawcett J.A."/>
            <person name="Gundlach H."/>
            <person name="Hanada K."/>
            <person name="Heyl A."/>
            <person name="Hicks K.A."/>
            <person name="Hugh J."/>
            <person name="Lohr M."/>
            <person name="Mayer K."/>
            <person name="Melkozernov A."/>
            <person name="Murata T."/>
            <person name="Nelson D."/>
            <person name="Pils B."/>
            <person name="Prigge M."/>
            <person name="Reiss B."/>
            <person name="Renner T."/>
            <person name="Rombauts S."/>
            <person name="Rushton P."/>
            <person name="Sanderfoot A."/>
            <person name="Schween G."/>
            <person name="Shiu S.-H."/>
            <person name="Stueber K."/>
            <person name="Theodoulou F.L."/>
            <person name="Tu H."/>
            <person name="Van de Peer Y."/>
            <person name="Verrier P.J."/>
            <person name="Waters E."/>
            <person name="Wood A."/>
            <person name="Yang L."/>
            <person name="Cove D."/>
            <person name="Cuming A."/>
            <person name="Hasebe M."/>
            <person name="Lucas S."/>
            <person name="Mishler D.B."/>
            <person name="Reski R."/>
            <person name="Grigoriev I."/>
            <person name="Quatrano R.S."/>
            <person name="Boore J.L."/>
        </authorList>
    </citation>
    <scope>NUCLEOTIDE SEQUENCE [LARGE SCALE GENOMIC DNA]</scope>
    <source>
        <strain evidence="8 9">cv. Gransden 2004</strain>
    </source>
</reference>
<dbReference type="GO" id="GO:0000418">
    <property type="term" value="C:RNA polymerase IV complex"/>
    <property type="evidence" value="ECO:0000318"/>
    <property type="project" value="GO_Central"/>
</dbReference>
<dbReference type="EMBL" id="ABEU02000019">
    <property type="protein sequence ID" value="PNR33668.1"/>
    <property type="molecule type" value="Genomic_DNA"/>
</dbReference>
<dbReference type="SUPFAM" id="SSF64484">
    <property type="entry name" value="beta and beta-prime subunits of DNA dependent RNA-polymerase"/>
    <property type="match status" value="1"/>
</dbReference>
<dbReference type="PANTHER" id="PTHR19376">
    <property type="entry name" value="DNA-DIRECTED RNA POLYMERASE"/>
    <property type="match status" value="1"/>
</dbReference>
<evidence type="ECO:0000256" key="3">
    <source>
        <dbReference type="ARBA" id="ARBA00022679"/>
    </source>
</evidence>
<keyword evidence="9" id="KW-1185">Reference proteome</keyword>
<dbReference type="PANTHER" id="PTHR19376:SF36">
    <property type="entry name" value="DNA-DIRECTED RNA POLYMERASE IV SUBUNIT 1"/>
    <property type="match status" value="1"/>
</dbReference>
<sequence length="659" mass="72899">MLETLINVFKWSDLQCLQIFEIIRPLGKLSRCEIVVAQVSANMWTTVKEYYGCLFSFTHLSSLVMIRLYAGCVVGSASFYYQQDFCGQSHNGSALLVILKAASRGSHIEVSKWGSTLERWGDYEVERSHKSAAQRQGGNASALCLQLGPLALLDYLNNATGLLHAWLQAQGFSSGLVDYQVTHSSAARAKMHQRIFEEYFQKSIQESCNSVRILGPEQIMMSPEEKQSFAVDAKIREQRLKRQTAPARCRHGAELYKGRHLFLLSGVSRPSISDDPLLDWSKNRSLVQSSLLDGLKATELFNHVVADRTNNIRKHITVTQPGTLFKSLMLFLRDLQVAYDGSLRSRSGKNITQFCYGEAEGVRGPSGVWEEDDQKRWRFSRLAGEPVEVLAATAFSQPAYGVMLDAPIISGPFNPGPLDLLQETLYAREKTGLKQIDRCGIIILEQCRCTRPFCLEKSVLVVHAFLTKITLRELAESSAIQSWNMEDTTLAGPCGDALESASPWLGHIKLSPGYKPRRMCMQIWRDLYENCIPDKIIPLSPPPSLPSLRIVPLDVDNGAAFSPEHADPISKTTDDMWNNSSNQNNGVTWRNSPEAGDGGWSGDGTAIIGGGWDQDGEQGEQGGWGCQKITSGDTREQGGGWSDPGDGSVRLPSNGGDRE</sequence>
<keyword evidence="5" id="KW-0804">Transcription</keyword>
<reference evidence="8" key="3">
    <citation type="submission" date="2020-12" db="UniProtKB">
        <authorList>
            <consortium name="EnsemblPlants"/>
        </authorList>
    </citation>
    <scope>IDENTIFICATION</scope>
</reference>
<dbReference type="InterPro" id="IPR045867">
    <property type="entry name" value="DNA-dir_RpoC_beta_prime"/>
</dbReference>
<dbReference type="GO" id="GO:0006351">
    <property type="term" value="P:DNA-templated transcription"/>
    <property type="evidence" value="ECO:0000318"/>
    <property type="project" value="GO_Central"/>
</dbReference>
<evidence type="ECO:0000313" key="8">
    <source>
        <dbReference type="EnsemblPlants" id="Pp3c19_90V3.1"/>
    </source>
</evidence>
<accession>A0A2K1IWL6</accession>
<evidence type="ECO:0000256" key="1">
    <source>
        <dbReference type="ARBA" id="ARBA00012418"/>
    </source>
</evidence>